<sequence length="69" mass="7988">MQIKEKKWLSLTKTQVAQKGNKRAKVIATKAPLLGGTEPKSWEEHGLKWFKTRRKQSMLRKTVLKRIAA</sequence>
<accession>A0ABS8VNG7</accession>
<comment type="caution">
    <text evidence="1">The sequence shown here is derived from an EMBL/GenBank/DDBJ whole genome shotgun (WGS) entry which is preliminary data.</text>
</comment>
<reference evidence="1 2" key="1">
    <citation type="journal article" date="2021" name="BMC Genomics">
        <title>Datura genome reveals duplications of psychoactive alkaloid biosynthetic genes and high mutation rate following tissue culture.</title>
        <authorList>
            <person name="Rajewski A."/>
            <person name="Carter-House D."/>
            <person name="Stajich J."/>
            <person name="Litt A."/>
        </authorList>
    </citation>
    <scope>NUCLEOTIDE SEQUENCE [LARGE SCALE GENOMIC DNA]</scope>
    <source>
        <strain evidence="1">AR-01</strain>
    </source>
</reference>
<protein>
    <submittedName>
        <fullName evidence="1">Uncharacterized protein</fullName>
    </submittedName>
</protein>
<dbReference type="Proteomes" id="UP000823775">
    <property type="component" value="Unassembled WGS sequence"/>
</dbReference>
<evidence type="ECO:0000313" key="2">
    <source>
        <dbReference type="Proteomes" id="UP000823775"/>
    </source>
</evidence>
<keyword evidence="2" id="KW-1185">Reference proteome</keyword>
<proteinExistence type="predicted"/>
<dbReference type="EMBL" id="JACEIK010005742">
    <property type="protein sequence ID" value="MCE0482131.1"/>
    <property type="molecule type" value="Genomic_DNA"/>
</dbReference>
<feature type="non-terminal residue" evidence="1">
    <location>
        <position position="69"/>
    </location>
</feature>
<organism evidence="1 2">
    <name type="scientific">Datura stramonium</name>
    <name type="common">Jimsonweed</name>
    <name type="synonym">Common thornapple</name>
    <dbReference type="NCBI Taxonomy" id="4076"/>
    <lineage>
        <taxon>Eukaryota</taxon>
        <taxon>Viridiplantae</taxon>
        <taxon>Streptophyta</taxon>
        <taxon>Embryophyta</taxon>
        <taxon>Tracheophyta</taxon>
        <taxon>Spermatophyta</taxon>
        <taxon>Magnoliopsida</taxon>
        <taxon>eudicotyledons</taxon>
        <taxon>Gunneridae</taxon>
        <taxon>Pentapetalae</taxon>
        <taxon>asterids</taxon>
        <taxon>lamiids</taxon>
        <taxon>Solanales</taxon>
        <taxon>Solanaceae</taxon>
        <taxon>Solanoideae</taxon>
        <taxon>Datureae</taxon>
        <taxon>Datura</taxon>
    </lineage>
</organism>
<name>A0ABS8VNG7_DATST</name>
<evidence type="ECO:0000313" key="1">
    <source>
        <dbReference type="EMBL" id="MCE0482131.1"/>
    </source>
</evidence>
<gene>
    <name evidence="1" type="ORF">HAX54_040569</name>
</gene>